<protein>
    <submittedName>
        <fullName evidence="1">Uncharacterized protein</fullName>
    </submittedName>
</protein>
<evidence type="ECO:0000313" key="1">
    <source>
        <dbReference type="EMBL" id="EEF61984.1"/>
    </source>
</evidence>
<keyword evidence="2" id="KW-1185">Reference proteome</keyword>
<dbReference type="AlphaFoldDB" id="B9XE93"/>
<evidence type="ECO:0000313" key="2">
    <source>
        <dbReference type="Proteomes" id="UP000003688"/>
    </source>
</evidence>
<sequence precursor="true">MTIRRKRRSKSSPTFSNRCLLFDGRHRSTYKQTFNMKSGTKALSLFSLLIVGAIANPSLHAAEWKENLKAEDTSFSSTGRNPFWVLEPGYQLVLDGKEDKKSVHLTITVLEETKKVDNVETRVVEERETENGQLVEVARNYFALGNQTHTLYYFGEDVDMYKNGKLANHEGSWLSGIDGAKYGIMIPGTAKSGDKYYQENAPGKAMDRGENLSMDTTVKTPAGDFKGCLKVRETSPLEKDTVEQKIYAPDIGIVQDDTLKLVSHGFVKK</sequence>
<dbReference type="EMBL" id="ABOX02000007">
    <property type="protein sequence ID" value="EEF61984.1"/>
    <property type="molecule type" value="Genomic_DNA"/>
</dbReference>
<comment type="caution">
    <text evidence="1">The sequence shown here is derived from an EMBL/GenBank/DDBJ whole genome shotgun (WGS) entry which is preliminary data.</text>
</comment>
<organism evidence="1 2">
    <name type="scientific">Pedosphaera parvula (strain Ellin514)</name>
    <dbReference type="NCBI Taxonomy" id="320771"/>
    <lineage>
        <taxon>Bacteria</taxon>
        <taxon>Pseudomonadati</taxon>
        <taxon>Verrucomicrobiota</taxon>
        <taxon>Pedosphaerae</taxon>
        <taxon>Pedosphaerales</taxon>
        <taxon>Pedosphaeraceae</taxon>
        <taxon>Pedosphaera</taxon>
    </lineage>
</organism>
<name>B9XE93_PEDPL</name>
<gene>
    <name evidence="1" type="ORF">Cflav_PD4647</name>
</gene>
<reference evidence="1 2" key="1">
    <citation type="journal article" date="2011" name="J. Bacteriol.">
        <title>Genome sequence of 'Pedosphaera parvula' Ellin514, an aerobic Verrucomicrobial isolate from pasture soil.</title>
        <authorList>
            <person name="Kant R."/>
            <person name="van Passel M.W."/>
            <person name="Sangwan P."/>
            <person name="Palva A."/>
            <person name="Lucas S."/>
            <person name="Copeland A."/>
            <person name="Lapidus A."/>
            <person name="Glavina Del Rio T."/>
            <person name="Dalin E."/>
            <person name="Tice H."/>
            <person name="Bruce D."/>
            <person name="Goodwin L."/>
            <person name="Pitluck S."/>
            <person name="Chertkov O."/>
            <person name="Larimer F.W."/>
            <person name="Land M.L."/>
            <person name="Hauser L."/>
            <person name="Brettin T.S."/>
            <person name="Detter J.C."/>
            <person name="Han S."/>
            <person name="de Vos W.M."/>
            <person name="Janssen P.H."/>
            <person name="Smidt H."/>
        </authorList>
    </citation>
    <scope>NUCLEOTIDE SEQUENCE [LARGE SCALE GENOMIC DNA]</scope>
    <source>
        <strain evidence="1 2">Ellin514</strain>
    </source>
</reference>
<proteinExistence type="predicted"/>
<accession>B9XE93</accession>
<dbReference type="STRING" id="320771.Cflav_PD4647"/>
<dbReference type="Proteomes" id="UP000003688">
    <property type="component" value="Unassembled WGS sequence"/>
</dbReference>